<feature type="region of interest" description="Disordered" evidence="1">
    <location>
        <begin position="117"/>
        <end position="138"/>
    </location>
</feature>
<proteinExistence type="predicted"/>
<reference evidence="2 3" key="1">
    <citation type="submission" date="2016-10" db="EMBL/GenBank/DDBJ databases">
        <authorList>
            <person name="de Groot N.N."/>
        </authorList>
    </citation>
    <scope>NUCLEOTIDE SEQUENCE [LARGE SCALE GENOMIC DNA]</scope>
    <source>
        <strain evidence="2 3">CGMCC 4.3510</strain>
    </source>
</reference>
<dbReference type="AlphaFoldDB" id="A0A1I2LC37"/>
<feature type="region of interest" description="Disordered" evidence="1">
    <location>
        <begin position="1"/>
        <end position="24"/>
    </location>
</feature>
<accession>A0A1I2LC37</accession>
<evidence type="ECO:0000313" key="3">
    <source>
        <dbReference type="Proteomes" id="UP000199323"/>
    </source>
</evidence>
<dbReference type="EMBL" id="FONG01000027">
    <property type="protein sequence ID" value="SFF74751.1"/>
    <property type="molecule type" value="Genomic_DNA"/>
</dbReference>
<feature type="compositionally biased region" description="Basic and acidic residues" evidence="1">
    <location>
        <begin position="10"/>
        <end position="24"/>
    </location>
</feature>
<protein>
    <submittedName>
        <fullName evidence="2">Uncharacterized protein</fullName>
    </submittedName>
</protein>
<sequence length="138" mass="15180">MSEQRAQRRSAREIDARRRARERTARVRAAEQKLEDLATEFFLAAGEADDVQERAETRLREHAERVAAETRATTEPLRARQAAAVGEMLKLTRIGAVCERLGQPRDVIAQFRDAGLRGERQASAPGSGQAAAAPDADS</sequence>
<dbReference type="RefSeq" id="WP_093717202.1">
    <property type="nucleotide sequence ID" value="NZ_FONG01000027.1"/>
</dbReference>
<keyword evidence="3" id="KW-1185">Reference proteome</keyword>
<dbReference type="Proteomes" id="UP000199323">
    <property type="component" value="Unassembled WGS sequence"/>
</dbReference>
<gene>
    <name evidence="2" type="ORF">SAMN05216251_12724</name>
</gene>
<feature type="compositionally biased region" description="Low complexity" evidence="1">
    <location>
        <begin position="121"/>
        <end position="138"/>
    </location>
</feature>
<organism evidence="2 3">
    <name type="scientific">Actinacidiphila alni</name>
    <dbReference type="NCBI Taxonomy" id="380248"/>
    <lineage>
        <taxon>Bacteria</taxon>
        <taxon>Bacillati</taxon>
        <taxon>Actinomycetota</taxon>
        <taxon>Actinomycetes</taxon>
        <taxon>Kitasatosporales</taxon>
        <taxon>Streptomycetaceae</taxon>
        <taxon>Actinacidiphila</taxon>
    </lineage>
</organism>
<name>A0A1I2LC37_9ACTN</name>
<evidence type="ECO:0000313" key="2">
    <source>
        <dbReference type="EMBL" id="SFF74751.1"/>
    </source>
</evidence>
<evidence type="ECO:0000256" key="1">
    <source>
        <dbReference type="SAM" id="MobiDB-lite"/>
    </source>
</evidence>